<dbReference type="AlphaFoldDB" id="A0A6H9UWV7"/>
<dbReference type="RefSeq" id="WP_150950535.1">
    <property type="nucleotide sequence ID" value="NZ_VZRB01000013.1"/>
</dbReference>
<name>A0A6H9UWV7_9ACTN</name>
<evidence type="ECO:0000256" key="1">
    <source>
        <dbReference type="SAM" id="MobiDB-lite"/>
    </source>
</evidence>
<proteinExistence type="predicted"/>
<reference evidence="2 3" key="1">
    <citation type="submission" date="2019-09" db="EMBL/GenBank/DDBJ databases">
        <title>Screening of Novel Bioactive Compounds from Soil-Associated.</title>
        <authorList>
            <person name="Zhao S."/>
        </authorList>
    </citation>
    <scope>NUCLEOTIDE SEQUENCE [LARGE SCALE GENOMIC DNA]</scope>
    <source>
        <strain evidence="2 3">HIT-DPA4</strain>
    </source>
</reference>
<organism evidence="2 3">
    <name type="scientific">Streptomyces luteolifulvus</name>
    <dbReference type="NCBI Taxonomy" id="2615112"/>
    <lineage>
        <taxon>Bacteria</taxon>
        <taxon>Bacillati</taxon>
        <taxon>Actinomycetota</taxon>
        <taxon>Actinomycetes</taxon>
        <taxon>Kitasatosporales</taxon>
        <taxon>Streptomycetaceae</taxon>
        <taxon>Streptomyces</taxon>
    </lineage>
</organism>
<dbReference type="Proteomes" id="UP000442707">
    <property type="component" value="Unassembled WGS sequence"/>
</dbReference>
<sequence length="72" mass="7737">MTDSITAKITASHAGRRPAPNPGYFYRQPFPGENGSDSPPAPALFVDDLPSPTPHGDTCFLLFHLKNRASIA</sequence>
<evidence type="ECO:0000313" key="2">
    <source>
        <dbReference type="EMBL" id="KAB1145062.1"/>
    </source>
</evidence>
<dbReference type="EMBL" id="VZRB01000013">
    <property type="protein sequence ID" value="KAB1145062.1"/>
    <property type="molecule type" value="Genomic_DNA"/>
</dbReference>
<feature type="region of interest" description="Disordered" evidence="1">
    <location>
        <begin position="1"/>
        <end position="50"/>
    </location>
</feature>
<protein>
    <submittedName>
        <fullName evidence="2">Uncharacterized protein</fullName>
    </submittedName>
</protein>
<accession>A0A6H9UWV7</accession>
<keyword evidence="3" id="KW-1185">Reference proteome</keyword>
<evidence type="ECO:0000313" key="3">
    <source>
        <dbReference type="Proteomes" id="UP000442707"/>
    </source>
</evidence>
<comment type="caution">
    <text evidence="2">The sequence shown here is derived from an EMBL/GenBank/DDBJ whole genome shotgun (WGS) entry which is preliminary data.</text>
</comment>
<gene>
    <name evidence="2" type="ORF">F7R91_20580</name>
</gene>